<dbReference type="AlphaFoldDB" id="A0A1V4SF66"/>
<dbReference type="GO" id="GO:0016987">
    <property type="term" value="F:sigma factor activity"/>
    <property type="evidence" value="ECO:0007669"/>
    <property type="project" value="UniProtKB-KW"/>
</dbReference>
<dbReference type="InterPro" id="IPR007627">
    <property type="entry name" value="RNA_pol_sigma70_r2"/>
</dbReference>
<dbReference type="Proteomes" id="UP000191554">
    <property type="component" value="Unassembled WGS sequence"/>
</dbReference>
<sequence length="154" mass="18611">MEELQIIDHYKDTVYKIAYTYCKNKSDAEDVFQEVFLRYFRKKPAFDSPDYEKAWFIRVTINCCKKLLLSSWFKKVLPLGSNLSFQAQEESELFYVVMALPLKYRVVVHLFYYEEYRIKEIARLTNQKETTVATQLQRARKLLKSRLMEDLQYE</sequence>
<reference evidence="7 8" key="1">
    <citation type="submission" date="2017-03" db="EMBL/GenBank/DDBJ databases">
        <title>Genome sequence of Clostridium hungatei DSM 14427.</title>
        <authorList>
            <person name="Poehlein A."/>
            <person name="Daniel R."/>
        </authorList>
    </citation>
    <scope>NUCLEOTIDE SEQUENCE [LARGE SCALE GENOMIC DNA]</scope>
    <source>
        <strain evidence="7 8">DSM 14427</strain>
    </source>
</reference>
<dbReference type="InterPro" id="IPR036388">
    <property type="entry name" value="WH-like_DNA-bd_sf"/>
</dbReference>
<dbReference type="PANTHER" id="PTHR43133">
    <property type="entry name" value="RNA POLYMERASE ECF-TYPE SIGMA FACTO"/>
    <property type="match status" value="1"/>
</dbReference>
<keyword evidence="4" id="KW-0804">Transcription</keyword>
<organism evidence="7 8">
    <name type="scientific">Ruminiclostridium hungatei</name>
    <name type="common">Clostridium hungatei</name>
    <dbReference type="NCBI Taxonomy" id="48256"/>
    <lineage>
        <taxon>Bacteria</taxon>
        <taxon>Bacillati</taxon>
        <taxon>Bacillota</taxon>
        <taxon>Clostridia</taxon>
        <taxon>Eubacteriales</taxon>
        <taxon>Oscillospiraceae</taxon>
        <taxon>Ruminiclostridium</taxon>
    </lineage>
</organism>
<keyword evidence="8" id="KW-1185">Reference proteome</keyword>
<evidence type="ECO:0000259" key="5">
    <source>
        <dbReference type="Pfam" id="PF04542"/>
    </source>
</evidence>
<evidence type="ECO:0000256" key="3">
    <source>
        <dbReference type="ARBA" id="ARBA00023082"/>
    </source>
</evidence>
<dbReference type="PANTHER" id="PTHR43133:SF60">
    <property type="entry name" value="RNA POLYMERASE SIGMA FACTOR SIGV"/>
    <property type="match status" value="1"/>
</dbReference>
<feature type="domain" description="RNA polymerase sigma-70 region 2" evidence="5">
    <location>
        <begin position="7"/>
        <end position="70"/>
    </location>
</feature>
<dbReference type="InterPro" id="IPR013324">
    <property type="entry name" value="RNA_pol_sigma_r3/r4-like"/>
</dbReference>
<dbReference type="Pfam" id="PF08281">
    <property type="entry name" value="Sigma70_r4_2"/>
    <property type="match status" value="1"/>
</dbReference>
<evidence type="ECO:0000256" key="4">
    <source>
        <dbReference type="ARBA" id="ARBA00023163"/>
    </source>
</evidence>
<proteinExistence type="inferred from homology"/>
<dbReference type="GO" id="GO:0003677">
    <property type="term" value="F:DNA binding"/>
    <property type="evidence" value="ECO:0007669"/>
    <property type="project" value="InterPro"/>
</dbReference>
<evidence type="ECO:0000256" key="1">
    <source>
        <dbReference type="ARBA" id="ARBA00010641"/>
    </source>
</evidence>
<dbReference type="SUPFAM" id="SSF88946">
    <property type="entry name" value="Sigma2 domain of RNA polymerase sigma factors"/>
    <property type="match status" value="1"/>
</dbReference>
<comment type="caution">
    <text evidence="7">The sequence shown here is derived from an EMBL/GenBank/DDBJ whole genome shotgun (WGS) entry which is preliminary data.</text>
</comment>
<comment type="similarity">
    <text evidence="1">Belongs to the sigma-70 factor family. ECF subfamily.</text>
</comment>
<protein>
    <submittedName>
        <fullName evidence="7">RNA polymerase sigma factor SigV</fullName>
    </submittedName>
</protein>
<evidence type="ECO:0000256" key="2">
    <source>
        <dbReference type="ARBA" id="ARBA00023015"/>
    </source>
</evidence>
<evidence type="ECO:0000313" key="8">
    <source>
        <dbReference type="Proteomes" id="UP000191554"/>
    </source>
</evidence>
<dbReference type="InterPro" id="IPR013325">
    <property type="entry name" value="RNA_pol_sigma_r2"/>
</dbReference>
<dbReference type="Gene3D" id="1.10.10.10">
    <property type="entry name" value="Winged helix-like DNA-binding domain superfamily/Winged helix DNA-binding domain"/>
    <property type="match status" value="1"/>
</dbReference>
<dbReference type="EMBL" id="MZGX01000034">
    <property type="protein sequence ID" value="OPX42105.1"/>
    <property type="molecule type" value="Genomic_DNA"/>
</dbReference>
<dbReference type="NCBIfam" id="TIGR02937">
    <property type="entry name" value="sigma70-ECF"/>
    <property type="match status" value="1"/>
</dbReference>
<dbReference type="Pfam" id="PF04542">
    <property type="entry name" value="Sigma70_r2"/>
    <property type="match status" value="1"/>
</dbReference>
<dbReference type="InterPro" id="IPR014284">
    <property type="entry name" value="RNA_pol_sigma-70_dom"/>
</dbReference>
<dbReference type="RefSeq" id="WP_242656576.1">
    <property type="nucleotide sequence ID" value="NZ_MZGX01000034.1"/>
</dbReference>
<dbReference type="STRING" id="48256.CLHUN_40100"/>
<evidence type="ECO:0000313" key="7">
    <source>
        <dbReference type="EMBL" id="OPX42105.1"/>
    </source>
</evidence>
<dbReference type="GO" id="GO:0006352">
    <property type="term" value="P:DNA-templated transcription initiation"/>
    <property type="evidence" value="ECO:0007669"/>
    <property type="project" value="InterPro"/>
</dbReference>
<feature type="domain" description="RNA polymerase sigma factor 70 region 4 type 2" evidence="6">
    <location>
        <begin position="98"/>
        <end position="143"/>
    </location>
</feature>
<keyword evidence="3" id="KW-0731">Sigma factor</keyword>
<evidence type="ECO:0000259" key="6">
    <source>
        <dbReference type="Pfam" id="PF08281"/>
    </source>
</evidence>
<name>A0A1V4SF66_RUMHU</name>
<dbReference type="InterPro" id="IPR013249">
    <property type="entry name" value="RNA_pol_sigma70_r4_t2"/>
</dbReference>
<gene>
    <name evidence="7" type="primary">sigV</name>
    <name evidence="7" type="ORF">CLHUN_40100</name>
</gene>
<dbReference type="SUPFAM" id="SSF88659">
    <property type="entry name" value="Sigma3 and sigma4 domains of RNA polymerase sigma factors"/>
    <property type="match status" value="1"/>
</dbReference>
<dbReference type="Gene3D" id="1.10.1740.10">
    <property type="match status" value="1"/>
</dbReference>
<dbReference type="InterPro" id="IPR039425">
    <property type="entry name" value="RNA_pol_sigma-70-like"/>
</dbReference>
<accession>A0A1V4SF66</accession>
<keyword evidence="2" id="KW-0805">Transcription regulation</keyword>